<evidence type="ECO:0000313" key="1">
    <source>
        <dbReference type="EMBL" id="MBK1712781.1"/>
    </source>
</evidence>
<dbReference type="Proteomes" id="UP001041814">
    <property type="component" value="Unassembled WGS sequence"/>
</dbReference>
<reference evidence="1" key="2">
    <citation type="journal article" date="2020" name="Microorganisms">
        <title>Osmotic Adaptation and Compatible Solute Biosynthesis of Phototrophic Bacteria as Revealed from Genome Analyses.</title>
        <authorList>
            <person name="Imhoff J.F."/>
            <person name="Rahn T."/>
            <person name="Kunzel S."/>
            <person name="Keller A."/>
            <person name="Neulinger S.C."/>
        </authorList>
    </citation>
    <scope>NUCLEOTIDE SEQUENCE</scope>
    <source>
        <strain evidence="1">IM 151</strain>
    </source>
</reference>
<comment type="caution">
    <text evidence="1">The sequence shown here is derived from an EMBL/GenBank/DDBJ whole genome shotgun (WGS) entry which is preliminary data.</text>
</comment>
<gene>
    <name evidence="1" type="ORF">CKO43_08315</name>
</gene>
<sequence length="94" mass="10316">MRRYVSSLSRPRFSSTSARRVGSATVLRLGELANADAAIIREHIRARAEIKAKYAQADHEQTQTTDMAGDAAEDVFVRRTRPAQAWLSQAAASA</sequence>
<organism evidence="1 2">
    <name type="scientific">Rubrivivax gelatinosus</name>
    <name type="common">Rhodocyclus gelatinosus</name>
    <name type="synonym">Rhodopseudomonas gelatinosa</name>
    <dbReference type="NCBI Taxonomy" id="28068"/>
    <lineage>
        <taxon>Bacteria</taxon>
        <taxon>Pseudomonadati</taxon>
        <taxon>Pseudomonadota</taxon>
        <taxon>Betaproteobacteria</taxon>
        <taxon>Burkholderiales</taxon>
        <taxon>Sphaerotilaceae</taxon>
        <taxon>Rubrivivax</taxon>
    </lineage>
</organism>
<proteinExistence type="predicted"/>
<accession>A0ABS1DSV1</accession>
<evidence type="ECO:0000313" key="2">
    <source>
        <dbReference type="Proteomes" id="UP001041814"/>
    </source>
</evidence>
<name>A0ABS1DSV1_RUBGE</name>
<keyword evidence="2" id="KW-1185">Reference proteome</keyword>
<reference evidence="1" key="1">
    <citation type="submission" date="2017-08" db="EMBL/GenBank/DDBJ databases">
        <authorList>
            <person name="Imhoff J.F."/>
            <person name="Rahn T."/>
            <person name="Kuenzel S."/>
            <person name="Neulinger S.C."/>
        </authorList>
    </citation>
    <scope>NUCLEOTIDE SEQUENCE</scope>
    <source>
        <strain evidence="1">IM 151</strain>
    </source>
</reference>
<protein>
    <submittedName>
        <fullName evidence="1">Uncharacterized protein</fullName>
    </submittedName>
</protein>
<dbReference type="EMBL" id="NRRU01000024">
    <property type="protein sequence ID" value="MBK1712781.1"/>
    <property type="molecule type" value="Genomic_DNA"/>
</dbReference>